<dbReference type="GO" id="GO:0005829">
    <property type="term" value="C:cytosol"/>
    <property type="evidence" value="ECO:0007669"/>
    <property type="project" value="TreeGrafter"/>
</dbReference>
<feature type="binding site" evidence="5">
    <location>
        <position position="49"/>
    </location>
    <ligand>
        <name>pyruvate</name>
        <dbReference type="ChEBI" id="CHEBI:15361"/>
    </ligand>
</feature>
<dbReference type="PIRSF" id="PIRSF001365">
    <property type="entry name" value="DHDPS"/>
    <property type="match status" value="1"/>
</dbReference>
<dbReference type="PANTHER" id="PTHR42849">
    <property type="entry name" value="N-ACETYLNEURAMINATE LYASE"/>
    <property type="match status" value="1"/>
</dbReference>
<protein>
    <submittedName>
        <fullName evidence="6">Dihydrodipicolinate synthase family protein</fullName>
    </submittedName>
</protein>
<dbReference type="AlphaFoldDB" id="A0A941I6G0"/>
<evidence type="ECO:0000256" key="5">
    <source>
        <dbReference type="PIRSR" id="PIRSR001365-2"/>
    </source>
</evidence>
<dbReference type="GO" id="GO:0008747">
    <property type="term" value="F:N-acetylneuraminate lyase activity"/>
    <property type="evidence" value="ECO:0007669"/>
    <property type="project" value="TreeGrafter"/>
</dbReference>
<dbReference type="Gene3D" id="3.20.20.70">
    <property type="entry name" value="Aldolase class I"/>
    <property type="match status" value="1"/>
</dbReference>
<dbReference type="PANTHER" id="PTHR42849:SF1">
    <property type="entry name" value="N-ACETYLNEURAMINATE LYASE"/>
    <property type="match status" value="1"/>
</dbReference>
<dbReference type="Pfam" id="PF00701">
    <property type="entry name" value="DHDPS"/>
    <property type="match status" value="1"/>
</dbReference>
<evidence type="ECO:0000256" key="2">
    <source>
        <dbReference type="ARBA" id="ARBA00023270"/>
    </source>
</evidence>
<gene>
    <name evidence="6" type="ORF">KDM89_06555</name>
</gene>
<name>A0A941I6G0_9BURK</name>
<dbReference type="InterPro" id="IPR020625">
    <property type="entry name" value="Schiff_base-form_aldolases_AS"/>
</dbReference>
<dbReference type="PRINTS" id="PR00146">
    <property type="entry name" value="DHPICSNTHASE"/>
</dbReference>
<evidence type="ECO:0000313" key="6">
    <source>
        <dbReference type="EMBL" id="MBR7781794.1"/>
    </source>
</evidence>
<evidence type="ECO:0000313" key="7">
    <source>
        <dbReference type="Proteomes" id="UP000680067"/>
    </source>
</evidence>
<organism evidence="6 7">
    <name type="scientific">Undibacterium luofuense</name>
    <dbReference type="NCBI Taxonomy" id="2828733"/>
    <lineage>
        <taxon>Bacteria</taxon>
        <taxon>Pseudomonadati</taxon>
        <taxon>Pseudomonadota</taxon>
        <taxon>Betaproteobacteria</taxon>
        <taxon>Burkholderiales</taxon>
        <taxon>Oxalobacteraceae</taxon>
        <taxon>Undibacterium</taxon>
    </lineage>
</organism>
<dbReference type="InterPro" id="IPR002220">
    <property type="entry name" value="DapA-like"/>
</dbReference>
<dbReference type="GO" id="GO:0019262">
    <property type="term" value="P:N-acetylneuraminate catabolic process"/>
    <property type="evidence" value="ECO:0007669"/>
    <property type="project" value="TreeGrafter"/>
</dbReference>
<sequence>MSALKLHGIVPPVVTPLTPDYQVDEVSLRKVIRHLIDNGVHGLFLLGSTSEVVFLNAKQRADAIRIALDEANGAVPAVCGVMDPTTDRVIENARQAKELGVDGLVVTSQFYPRTSQNETIVHFSMIREAVDLPIVAYDIPVCTQLKLSRETLMSMYEQKLICGLKDSSGDDGNMRMVMKDFEDKPDFSILTGSETTVDYALLGGAHGNVPGLGNVDPAGYVRLYEAAQRGDWDAARAEQERLIRVFQIVFQGVPHTSPNASGVGGFKTAMHLMGLISHRHMSRPNQLIPDAGVEKIRQILTETGLLH</sequence>
<dbReference type="InterPro" id="IPR013785">
    <property type="entry name" value="Aldolase_TIM"/>
</dbReference>
<evidence type="ECO:0000256" key="3">
    <source>
        <dbReference type="PIRNR" id="PIRNR001365"/>
    </source>
</evidence>
<keyword evidence="1 3" id="KW-0456">Lyase</keyword>
<accession>A0A941I6G0</accession>
<comment type="similarity">
    <text evidence="3">Belongs to the DapA family.</text>
</comment>
<reference evidence="6" key="1">
    <citation type="submission" date="2021-04" db="EMBL/GenBank/DDBJ databases">
        <title>novel species isolated from subtropical streams in China.</title>
        <authorList>
            <person name="Lu H."/>
        </authorList>
    </citation>
    <scope>NUCLEOTIDE SEQUENCE</scope>
    <source>
        <strain evidence="6">LFS511W</strain>
    </source>
</reference>
<keyword evidence="7" id="KW-1185">Reference proteome</keyword>
<evidence type="ECO:0000256" key="1">
    <source>
        <dbReference type="ARBA" id="ARBA00023239"/>
    </source>
</evidence>
<keyword evidence="2" id="KW-0704">Schiff base</keyword>
<feature type="active site" description="Schiff-base intermediate with substrate" evidence="4">
    <location>
        <position position="165"/>
    </location>
</feature>
<dbReference type="PROSITE" id="PS00666">
    <property type="entry name" value="DHDPS_2"/>
    <property type="match status" value="1"/>
</dbReference>
<dbReference type="CDD" id="cd00408">
    <property type="entry name" value="DHDPS-like"/>
    <property type="match status" value="1"/>
</dbReference>
<feature type="binding site" evidence="5">
    <location>
        <position position="209"/>
    </location>
    <ligand>
        <name>pyruvate</name>
        <dbReference type="ChEBI" id="CHEBI:15361"/>
    </ligand>
</feature>
<dbReference type="Proteomes" id="UP000680067">
    <property type="component" value="Unassembled WGS sequence"/>
</dbReference>
<proteinExistence type="inferred from homology"/>
<evidence type="ECO:0000256" key="4">
    <source>
        <dbReference type="PIRSR" id="PIRSR001365-1"/>
    </source>
</evidence>
<dbReference type="SMART" id="SM01130">
    <property type="entry name" value="DHDPS"/>
    <property type="match status" value="1"/>
</dbReference>
<dbReference type="SUPFAM" id="SSF51569">
    <property type="entry name" value="Aldolase"/>
    <property type="match status" value="1"/>
</dbReference>
<feature type="active site" description="Proton donor/acceptor" evidence="4">
    <location>
        <position position="137"/>
    </location>
</feature>
<comment type="caution">
    <text evidence="6">The sequence shown here is derived from an EMBL/GenBank/DDBJ whole genome shotgun (WGS) entry which is preliminary data.</text>
</comment>
<dbReference type="RefSeq" id="WP_212687133.1">
    <property type="nucleotide sequence ID" value="NZ_CAXBSD010000170.1"/>
</dbReference>
<dbReference type="EMBL" id="JAGSPN010000003">
    <property type="protein sequence ID" value="MBR7781794.1"/>
    <property type="molecule type" value="Genomic_DNA"/>
</dbReference>